<keyword evidence="3 9" id="KW-0240">DNA-directed RNA polymerase</keyword>
<evidence type="ECO:0000256" key="6">
    <source>
        <dbReference type="ARBA" id="ARBA00023163"/>
    </source>
</evidence>
<evidence type="ECO:0000256" key="2">
    <source>
        <dbReference type="ARBA" id="ARBA00012418"/>
    </source>
</evidence>
<dbReference type="AlphaFoldDB" id="A0A9W5TEV9"/>
<keyword evidence="4" id="KW-0808">Transferase</keyword>
<evidence type="ECO:0000313" key="10">
    <source>
        <dbReference type="Proteomes" id="UP001057455"/>
    </source>
</evidence>
<gene>
    <name evidence="9" type="ORF">BaOVIS_034900</name>
</gene>
<keyword evidence="5" id="KW-0548">Nucleotidyltransferase</keyword>
<evidence type="ECO:0000313" key="9">
    <source>
        <dbReference type="EMBL" id="GFE55937.1"/>
    </source>
</evidence>
<dbReference type="InterPro" id="IPR045867">
    <property type="entry name" value="DNA-dir_RpoC_beta_prime"/>
</dbReference>
<evidence type="ECO:0000256" key="7">
    <source>
        <dbReference type="ARBA" id="ARBA00048552"/>
    </source>
</evidence>
<keyword evidence="6" id="KW-0804">Transcription</keyword>
<dbReference type="EC" id="2.7.7.6" evidence="2"/>
<keyword evidence="10" id="KW-1185">Reference proteome</keyword>
<dbReference type="PANTHER" id="PTHR19376">
    <property type="entry name" value="DNA-DIRECTED RNA POLYMERASE"/>
    <property type="match status" value="1"/>
</dbReference>
<proteinExistence type="predicted"/>
<comment type="catalytic activity">
    <reaction evidence="7">
        <text>RNA(n) + a ribonucleoside 5'-triphosphate = RNA(n+1) + diphosphate</text>
        <dbReference type="Rhea" id="RHEA:21248"/>
        <dbReference type="Rhea" id="RHEA-COMP:14527"/>
        <dbReference type="Rhea" id="RHEA-COMP:17342"/>
        <dbReference type="ChEBI" id="CHEBI:33019"/>
        <dbReference type="ChEBI" id="CHEBI:61557"/>
        <dbReference type="ChEBI" id="CHEBI:140395"/>
        <dbReference type="EC" id="2.7.7.6"/>
    </reaction>
</comment>
<dbReference type="SUPFAM" id="SSF64484">
    <property type="entry name" value="beta and beta-prime subunits of DNA dependent RNA-polymerase"/>
    <property type="match status" value="1"/>
</dbReference>
<name>A0A9W5TEV9_BABOV</name>
<accession>A0A9W5TEV9</accession>
<evidence type="ECO:0000259" key="8">
    <source>
        <dbReference type="Pfam" id="PF04998"/>
    </source>
</evidence>
<dbReference type="OrthoDB" id="498011at2759"/>
<comment type="caution">
    <text evidence="9">The sequence shown here is derived from an EMBL/GenBank/DDBJ whole genome shotgun (WGS) entry which is preliminary data.</text>
</comment>
<sequence>MIIKQNKNYKTLSNLSIRSLEKHLQNVVNVCFDYISIFTFNYSLNIFKFIPFYNSNTSINGVSNFTYLINLYFEKDNFMSTLFSFTTLKAKLTLNQLFQILTVKGVSSVSGKDIHLLSNLYYGLTLKDFIYSSFSARNSIIDSSLNTAESGYLTRKLIEGLRDVHIKSNFCGTFYECLDKIKRTYINVPFLCLNNKSICLKCIYIDYKSILISGYSKGTLSAQALGEPSTQMLLRTFHLGDKTALKNVLKTYIKSKKYINALFTDYNINILHSYLYKINSSKIIKSKLNYIYLYKTNLIEQCYITSLLFNFINCTKTIHNSWCTINVHNIYYKFLNKTVTSTPHIKYFLV</sequence>
<dbReference type="GO" id="GO:0000428">
    <property type="term" value="C:DNA-directed RNA polymerase complex"/>
    <property type="evidence" value="ECO:0007669"/>
    <property type="project" value="UniProtKB-KW"/>
</dbReference>
<organism evidence="9 10">
    <name type="scientific">Babesia ovis</name>
    <dbReference type="NCBI Taxonomy" id="5869"/>
    <lineage>
        <taxon>Eukaryota</taxon>
        <taxon>Sar</taxon>
        <taxon>Alveolata</taxon>
        <taxon>Apicomplexa</taxon>
        <taxon>Aconoidasida</taxon>
        <taxon>Piroplasmida</taxon>
        <taxon>Babesiidae</taxon>
        <taxon>Babesia</taxon>
    </lineage>
</organism>
<keyword evidence="9" id="KW-0933">Apicoplast</keyword>
<geneLocation type="apicoplast" evidence="9"/>
<dbReference type="EMBL" id="BLIY01000027">
    <property type="protein sequence ID" value="GFE55937.1"/>
    <property type="molecule type" value="Genomic_DNA"/>
</dbReference>
<evidence type="ECO:0000256" key="5">
    <source>
        <dbReference type="ARBA" id="ARBA00022695"/>
    </source>
</evidence>
<dbReference type="GO" id="GO:0003899">
    <property type="term" value="F:DNA-directed RNA polymerase activity"/>
    <property type="evidence" value="ECO:0007669"/>
    <property type="project" value="UniProtKB-EC"/>
</dbReference>
<evidence type="ECO:0000256" key="1">
    <source>
        <dbReference type="ARBA" id="ARBA00004026"/>
    </source>
</evidence>
<protein>
    <recommendedName>
        <fullName evidence="2">DNA-directed RNA polymerase</fullName>
        <ecNumber evidence="2">2.7.7.6</ecNumber>
    </recommendedName>
</protein>
<dbReference type="Pfam" id="PF04998">
    <property type="entry name" value="RNA_pol_Rpb1_5"/>
    <property type="match status" value="1"/>
</dbReference>
<dbReference type="PANTHER" id="PTHR19376:SF54">
    <property type="entry name" value="DNA-DIRECTED RNA POLYMERASE SUBUNIT BETA"/>
    <property type="match status" value="1"/>
</dbReference>
<evidence type="ECO:0000256" key="4">
    <source>
        <dbReference type="ARBA" id="ARBA00022679"/>
    </source>
</evidence>
<reference evidence="9" key="1">
    <citation type="submission" date="2019-12" db="EMBL/GenBank/DDBJ databases">
        <title>Genome sequence of Babesia ovis.</title>
        <authorList>
            <person name="Yamagishi J."/>
            <person name="Sevinc F."/>
            <person name="Xuan X."/>
        </authorList>
    </citation>
    <scope>NUCLEOTIDE SEQUENCE</scope>
    <source>
        <strain evidence="9">Selcuk</strain>
    </source>
</reference>
<dbReference type="Proteomes" id="UP001057455">
    <property type="component" value="Unassembled WGS sequence"/>
</dbReference>
<evidence type="ECO:0000256" key="3">
    <source>
        <dbReference type="ARBA" id="ARBA00022478"/>
    </source>
</evidence>
<comment type="function">
    <text evidence="1">DNA-dependent RNA polymerase catalyzes the transcription of DNA into RNA using the four ribonucleoside triphosphates as substrates.</text>
</comment>
<keyword evidence="9" id="KW-0934">Plastid</keyword>
<dbReference type="GO" id="GO:0003677">
    <property type="term" value="F:DNA binding"/>
    <property type="evidence" value="ECO:0007669"/>
    <property type="project" value="InterPro"/>
</dbReference>
<dbReference type="InterPro" id="IPR007081">
    <property type="entry name" value="RNA_pol_Rpb1_5"/>
</dbReference>
<dbReference type="GO" id="GO:0006351">
    <property type="term" value="P:DNA-templated transcription"/>
    <property type="evidence" value="ECO:0007669"/>
    <property type="project" value="InterPro"/>
</dbReference>
<feature type="domain" description="RNA polymerase Rpb1" evidence="8">
    <location>
        <begin position="123"/>
        <end position="300"/>
    </location>
</feature>
<dbReference type="Gene3D" id="6.10.250.2940">
    <property type="match status" value="1"/>
</dbReference>